<dbReference type="EMBL" id="FMIH01000030">
    <property type="protein sequence ID" value="SCL81438.1"/>
    <property type="molecule type" value="Genomic_DNA"/>
</dbReference>
<dbReference type="AlphaFoldDB" id="A0A1D3L6A6"/>
<evidence type="ECO:0000313" key="1">
    <source>
        <dbReference type="EMBL" id="SCL81438.1"/>
    </source>
</evidence>
<name>A0A1D3L6A6_PLABE</name>
<evidence type="ECO:0000313" key="2">
    <source>
        <dbReference type="Proteomes" id="UP000219974"/>
    </source>
</evidence>
<protein>
    <submittedName>
        <fullName evidence="1">Uncharacterized protein</fullName>
    </submittedName>
</protein>
<proteinExistence type="predicted"/>
<organism evidence="1 2">
    <name type="scientific">Plasmodium berghei</name>
    <dbReference type="NCBI Taxonomy" id="5821"/>
    <lineage>
        <taxon>Eukaryota</taxon>
        <taxon>Sar</taxon>
        <taxon>Alveolata</taxon>
        <taxon>Apicomplexa</taxon>
        <taxon>Aconoidasida</taxon>
        <taxon>Haemosporida</taxon>
        <taxon>Plasmodiidae</taxon>
        <taxon>Plasmodium</taxon>
        <taxon>Plasmodium (Vinckeia)</taxon>
    </lineage>
</organism>
<dbReference type="Proteomes" id="UP000219974">
    <property type="component" value="Unassembled WGS sequence"/>
</dbReference>
<accession>A0A1D3L6A6</accession>
<gene>
    <name evidence="1" type="ORF">PBSP11RLL_000490700</name>
</gene>
<sequence>MLYGPFILMAVPFRGRYFDFCQKLNIRKCAEYIFIDLLFTLYEIPNKIIVATNINEIGISLFITNELNSVFSESDTSVSEIDASF</sequence>
<reference evidence="1 2" key="1">
    <citation type="submission" date="2016-08" db="EMBL/GenBank/DDBJ databases">
        <authorList>
            <consortium name="Pathogen Informatics"/>
        </authorList>
    </citation>
    <scope>NUCLEOTIDE SEQUENCE [LARGE SCALE GENOMIC DNA]</scope>
    <source>
        <strain evidence="1 2">SP11 RLL</strain>
    </source>
</reference>